<evidence type="ECO:0000313" key="2">
    <source>
        <dbReference type="Proteomes" id="UP000824120"/>
    </source>
</evidence>
<evidence type="ECO:0000313" key="1">
    <source>
        <dbReference type="EMBL" id="KAG5567882.1"/>
    </source>
</evidence>
<name>A0A9J5VXG3_SOLCO</name>
<keyword evidence="2" id="KW-1185">Reference proteome</keyword>
<proteinExistence type="predicted"/>
<dbReference type="AlphaFoldDB" id="A0A9J5VXG3"/>
<accession>A0A9J5VXG3</accession>
<organism evidence="1 2">
    <name type="scientific">Solanum commersonii</name>
    <name type="common">Commerson's wild potato</name>
    <name type="synonym">Commerson's nightshade</name>
    <dbReference type="NCBI Taxonomy" id="4109"/>
    <lineage>
        <taxon>Eukaryota</taxon>
        <taxon>Viridiplantae</taxon>
        <taxon>Streptophyta</taxon>
        <taxon>Embryophyta</taxon>
        <taxon>Tracheophyta</taxon>
        <taxon>Spermatophyta</taxon>
        <taxon>Magnoliopsida</taxon>
        <taxon>eudicotyledons</taxon>
        <taxon>Gunneridae</taxon>
        <taxon>Pentapetalae</taxon>
        <taxon>asterids</taxon>
        <taxon>lamiids</taxon>
        <taxon>Solanales</taxon>
        <taxon>Solanaceae</taxon>
        <taxon>Solanoideae</taxon>
        <taxon>Solaneae</taxon>
        <taxon>Solanum</taxon>
    </lineage>
</organism>
<reference evidence="1" key="1">
    <citation type="submission" date="2020-09" db="EMBL/GenBank/DDBJ databases">
        <title>De no assembly of potato wild relative species, Solanum commersonii.</title>
        <authorList>
            <person name="Cho K."/>
        </authorList>
    </citation>
    <scope>NUCLEOTIDE SEQUENCE</scope>
    <source>
        <strain evidence="1">LZ3.2</strain>
        <tissue evidence="1">Leaf</tissue>
    </source>
</reference>
<dbReference type="OrthoDB" id="1423221at2759"/>
<feature type="non-terminal residue" evidence="1">
    <location>
        <position position="1"/>
    </location>
</feature>
<feature type="non-terminal residue" evidence="1">
    <location>
        <position position="68"/>
    </location>
</feature>
<dbReference type="Proteomes" id="UP000824120">
    <property type="component" value="Unassembled WGS sequence"/>
</dbReference>
<protein>
    <submittedName>
        <fullName evidence="1">Uncharacterized protein</fullName>
    </submittedName>
</protein>
<dbReference type="EMBL" id="JACXVP010000447">
    <property type="protein sequence ID" value="KAG5567882.1"/>
    <property type="molecule type" value="Genomic_DNA"/>
</dbReference>
<gene>
    <name evidence="1" type="ORF">H5410_065102</name>
</gene>
<sequence length="68" mass="7749">VVMAPKAKNVTGFKQSRKGETFGEAKYMGDEYVNEVRLQSQFPIIYRTVMELGLKFIFENPGDCNLTL</sequence>
<comment type="caution">
    <text evidence="1">The sequence shown here is derived from an EMBL/GenBank/DDBJ whole genome shotgun (WGS) entry which is preliminary data.</text>
</comment>